<protein>
    <submittedName>
        <fullName evidence="1">Uncharacterized protein</fullName>
    </submittedName>
</protein>
<accession>A0ABV7C5A8</accession>
<reference evidence="2" key="1">
    <citation type="journal article" date="2019" name="Int. J. Syst. Evol. Microbiol.">
        <title>The Global Catalogue of Microorganisms (GCM) 10K type strain sequencing project: providing services to taxonomists for standard genome sequencing and annotation.</title>
        <authorList>
            <consortium name="The Broad Institute Genomics Platform"/>
            <consortium name="The Broad Institute Genome Sequencing Center for Infectious Disease"/>
            <person name="Wu L."/>
            <person name="Ma J."/>
        </authorList>
    </citation>
    <scope>NUCLEOTIDE SEQUENCE [LARGE SCALE GENOMIC DNA]</scope>
    <source>
        <strain evidence="2">CGMCC 1.16855</strain>
    </source>
</reference>
<gene>
    <name evidence="1" type="ORF">ACFOD3_27675</name>
</gene>
<organism evidence="1 2">
    <name type="scientific">Falsiroseomonas tokyonensis</name>
    <dbReference type="NCBI Taxonomy" id="430521"/>
    <lineage>
        <taxon>Bacteria</taxon>
        <taxon>Pseudomonadati</taxon>
        <taxon>Pseudomonadota</taxon>
        <taxon>Alphaproteobacteria</taxon>
        <taxon>Acetobacterales</taxon>
        <taxon>Roseomonadaceae</taxon>
        <taxon>Falsiroseomonas</taxon>
    </lineage>
</organism>
<sequence length="59" mass="6123">MSKTSRPIDIASAIAAIDTLLRSVEAGWIPAARKISAARRALDALQGSLSQSEASADGR</sequence>
<proteinExistence type="predicted"/>
<dbReference type="EMBL" id="JBHRSB010000014">
    <property type="protein sequence ID" value="MFC3003704.1"/>
    <property type="molecule type" value="Genomic_DNA"/>
</dbReference>
<keyword evidence="2" id="KW-1185">Reference proteome</keyword>
<dbReference type="Proteomes" id="UP001595420">
    <property type="component" value="Unassembled WGS sequence"/>
</dbReference>
<evidence type="ECO:0000313" key="2">
    <source>
        <dbReference type="Proteomes" id="UP001595420"/>
    </source>
</evidence>
<name>A0ABV7C5A8_9PROT</name>
<evidence type="ECO:0000313" key="1">
    <source>
        <dbReference type="EMBL" id="MFC3003704.1"/>
    </source>
</evidence>
<dbReference type="RefSeq" id="WP_216840156.1">
    <property type="nucleotide sequence ID" value="NZ_JAFNJS010000014.1"/>
</dbReference>
<comment type="caution">
    <text evidence="1">The sequence shown here is derived from an EMBL/GenBank/DDBJ whole genome shotgun (WGS) entry which is preliminary data.</text>
</comment>